<organism evidence="1 2">
    <name type="scientific">Fusarium decemcellulare</name>
    <dbReference type="NCBI Taxonomy" id="57161"/>
    <lineage>
        <taxon>Eukaryota</taxon>
        <taxon>Fungi</taxon>
        <taxon>Dikarya</taxon>
        <taxon>Ascomycota</taxon>
        <taxon>Pezizomycotina</taxon>
        <taxon>Sordariomycetes</taxon>
        <taxon>Hypocreomycetidae</taxon>
        <taxon>Hypocreales</taxon>
        <taxon>Nectriaceae</taxon>
        <taxon>Fusarium</taxon>
        <taxon>Fusarium decemcellulare species complex</taxon>
    </lineage>
</organism>
<evidence type="ECO:0000313" key="1">
    <source>
        <dbReference type="EMBL" id="KAJ3524714.1"/>
    </source>
</evidence>
<name>A0ACC1RSH0_9HYPO</name>
<gene>
    <name evidence="1" type="ORF">NM208_g11949</name>
</gene>
<comment type="caution">
    <text evidence="1">The sequence shown here is derived from an EMBL/GenBank/DDBJ whole genome shotgun (WGS) entry which is preliminary data.</text>
</comment>
<reference evidence="1" key="1">
    <citation type="submission" date="2022-08" db="EMBL/GenBank/DDBJ databases">
        <title>Genome Sequence of Fusarium decemcellulare.</title>
        <authorList>
            <person name="Buettner E."/>
        </authorList>
    </citation>
    <scope>NUCLEOTIDE SEQUENCE</scope>
    <source>
        <strain evidence="1">Babe19</strain>
    </source>
</reference>
<proteinExistence type="predicted"/>
<sequence>MEAFHIFRLASKPVTRGRSSRLHVQLPHAHLPGAGIAFPHLQAPPPSRISERNHRMASLFGHPPVVFNSFWSTSDVASQLMALVTMLRPRISSYDQARPHTSRRLPTSCLLVVGSSAPNREEKRLKCSTSTRTNTSQPGGVTKPRSFLTVDFMWRQQLTNTPLADYQRIHTFQNTKSNILWK</sequence>
<dbReference type="Proteomes" id="UP001148629">
    <property type="component" value="Unassembled WGS sequence"/>
</dbReference>
<evidence type="ECO:0000313" key="2">
    <source>
        <dbReference type="Proteomes" id="UP001148629"/>
    </source>
</evidence>
<dbReference type="EMBL" id="JANRMS010002031">
    <property type="protein sequence ID" value="KAJ3524714.1"/>
    <property type="molecule type" value="Genomic_DNA"/>
</dbReference>
<keyword evidence="2" id="KW-1185">Reference proteome</keyword>
<protein>
    <submittedName>
        <fullName evidence="1">Uncharacterized protein</fullName>
    </submittedName>
</protein>
<accession>A0ACC1RSH0</accession>